<dbReference type="EMBL" id="WNYA01040974">
    <property type="protein sequence ID" value="KAG8536587.1"/>
    <property type="molecule type" value="Genomic_DNA"/>
</dbReference>
<organism evidence="1 2">
    <name type="scientific">Engystomops pustulosus</name>
    <name type="common">Tungara frog</name>
    <name type="synonym">Physalaemus pustulosus</name>
    <dbReference type="NCBI Taxonomy" id="76066"/>
    <lineage>
        <taxon>Eukaryota</taxon>
        <taxon>Metazoa</taxon>
        <taxon>Chordata</taxon>
        <taxon>Craniata</taxon>
        <taxon>Vertebrata</taxon>
        <taxon>Euteleostomi</taxon>
        <taxon>Amphibia</taxon>
        <taxon>Batrachia</taxon>
        <taxon>Anura</taxon>
        <taxon>Neobatrachia</taxon>
        <taxon>Hyloidea</taxon>
        <taxon>Leptodactylidae</taxon>
        <taxon>Leiuperinae</taxon>
        <taxon>Engystomops</taxon>
    </lineage>
</organism>
<dbReference type="AlphaFoldDB" id="A0AAV6YHL5"/>
<evidence type="ECO:0000313" key="1">
    <source>
        <dbReference type="EMBL" id="KAG8536587.1"/>
    </source>
</evidence>
<gene>
    <name evidence="1" type="ORF">GDO81_026054</name>
</gene>
<protein>
    <recommendedName>
        <fullName evidence="3">Apple domain-containing protein</fullName>
    </recommendedName>
</protein>
<sequence length="88" mass="9795">MKSDTVRLCRGGIAYLCAGISLNYLHLPSPQKEVIVSEYTKSMASVQNCDFCFNLCNGNQSCEASARKDFLLYNVEALCDQEEVRFSG</sequence>
<accession>A0AAV6YHL5</accession>
<evidence type="ECO:0008006" key="3">
    <source>
        <dbReference type="Google" id="ProtNLM"/>
    </source>
</evidence>
<keyword evidence="2" id="KW-1185">Reference proteome</keyword>
<reference evidence="1" key="1">
    <citation type="thesis" date="2020" institute="ProQuest LLC" country="789 East Eisenhower Parkway, Ann Arbor, MI, USA">
        <title>Comparative Genomics and Chromosome Evolution.</title>
        <authorList>
            <person name="Mudd A.B."/>
        </authorList>
    </citation>
    <scope>NUCLEOTIDE SEQUENCE</scope>
    <source>
        <strain evidence="1">237g6f4</strain>
        <tissue evidence="1">Blood</tissue>
    </source>
</reference>
<proteinExistence type="predicted"/>
<name>A0AAV6YHL5_ENGPU</name>
<comment type="caution">
    <text evidence="1">The sequence shown here is derived from an EMBL/GenBank/DDBJ whole genome shotgun (WGS) entry which is preliminary data.</text>
</comment>
<evidence type="ECO:0000313" key="2">
    <source>
        <dbReference type="Proteomes" id="UP000824782"/>
    </source>
</evidence>
<dbReference type="Proteomes" id="UP000824782">
    <property type="component" value="Unassembled WGS sequence"/>
</dbReference>